<organism evidence="2 3">
    <name type="scientific">Candidatus Syntrophonatronum acetioxidans</name>
    <dbReference type="NCBI Taxonomy" id="1795816"/>
    <lineage>
        <taxon>Bacteria</taxon>
        <taxon>Bacillati</taxon>
        <taxon>Bacillota</taxon>
        <taxon>Clostridia</taxon>
        <taxon>Eubacteriales</taxon>
        <taxon>Syntrophomonadaceae</taxon>
        <taxon>Candidatus Syntrophonatronum</taxon>
    </lineage>
</organism>
<protein>
    <recommendedName>
        <fullName evidence="1">Methylene-tetrahydrofolate reductase C-terminal-like domain-containing protein</fullName>
    </recommendedName>
</protein>
<dbReference type="PANTHER" id="PTHR38755:SF1">
    <property type="entry name" value="METHYLENE-TETRAHYDROFOLATE REDUCTASE C-TERMINAL DOMAIN-CONTAINING PROTEIN"/>
    <property type="match status" value="1"/>
</dbReference>
<accession>A0A424YIR4</accession>
<dbReference type="EMBL" id="QZAA01000028">
    <property type="protein sequence ID" value="RQD78280.1"/>
    <property type="molecule type" value="Genomic_DNA"/>
</dbReference>
<gene>
    <name evidence="2" type="ORF">D5R97_00625</name>
</gene>
<reference evidence="2 3" key="1">
    <citation type="submission" date="2018-08" db="EMBL/GenBank/DDBJ databases">
        <title>The metabolism and importance of syntrophic acetate oxidation coupled to methane or sulfide production in haloalkaline environments.</title>
        <authorList>
            <person name="Timmers P.H.A."/>
            <person name="Vavourakis C.D."/>
            <person name="Sorokin D.Y."/>
            <person name="Sinninghe Damste J.S."/>
            <person name="Muyzer G."/>
            <person name="Stams A.J.M."/>
            <person name="Plugge C.M."/>
        </authorList>
    </citation>
    <scope>NUCLEOTIDE SEQUENCE [LARGE SCALE GENOMIC DNA]</scope>
    <source>
        <strain evidence="2">MSAO_Bac1</strain>
    </source>
</reference>
<feature type="domain" description="Methylene-tetrahydrofolate reductase C-terminal-like" evidence="1">
    <location>
        <begin position="112"/>
        <end position="208"/>
    </location>
</feature>
<name>A0A424YIR4_9FIRM</name>
<proteinExistence type="predicted"/>
<sequence length="229" mass="25326">MIIGERKPLEEVFSETASFNKILVLGCETCVAVCLAGGRKEAEETAEAISLHRKKENKPVEVKAESIQRQCEYEFIEEIQDLMKEYDVVLSLACGVGVQTMTYKCPDTITLPGLNTKFMGYPLEQGVWLENCQGCGDCVLDITAGICPITRCSKSILNGPCGGSSEGLCEISTKEKEIECGWHLIYERLKELGKADNMMKLQPYKNWSVAFDGGPGKIVREDVKIVQGE</sequence>
<evidence type="ECO:0000313" key="3">
    <source>
        <dbReference type="Proteomes" id="UP000285138"/>
    </source>
</evidence>
<dbReference type="Pfam" id="PF12225">
    <property type="entry name" value="DUF5981"/>
    <property type="match status" value="1"/>
</dbReference>
<evidence type="ECO:0000313" key="2">
    <source>
        <dbReference type="EMBL" id="RQD78280.1"/>
    </source>
</evidence>
<comment type="caution">
    <text evidence="2">The sequence shown here is derived from an EMBL/GenBank/DDBJ whole genome shotgun (WGS) entry which is preliminary data.</text>
</comment>
<dbReference type="InterPro" id="IPR022026">
    <property type="entry name" value="DUF5981"/>
</dbReference>
<dbReference type="AlphaFoldDB" id="A0A424YIR4"/>
<dbReference type="Proteomes" id="UP000285138">
    <property type="component" value="Unassembled WGS sequence"/>
</dbReference>
<dbReference type="PANTHER" id="PTHR38755">
    <property type="entry name" value="5,10-METHYLENETETRAHYDROFOLATE REDUCTASE"/>
    <property type="match status" value="1"/>
</dbReference>
<evidence type="ECO:0000259" key="1">
    <source>
        <dbReference type="Pfam" id="PF12225"/>
    </source>
</evidence>